<feature type="domain" description="DUF7925" evidence="3">
    <location>
        <begin position="246"/>
        <end position="426"/>
    </location>
</feature>
<feature type="chain" id="PRO_5045138433" description="DUF7925 domain-containing protein" evidence="2">
    <location>
        <begin position="32"/>
        <end position="797"/>
    </location>
</feature>
<proteinExistence type="predicted"/>
<evidence type="ECO:0000313" key="4">
    <source>
        <dbReference type="EMBL" id="MEP1059932.1"/>
    </source>
</evidence>
<feature type="signal peptide" evidence="2">
    <location>
        <begin position="1"/>
        <end position="31"/>
    </location>
</feature>
<organism evidence="4 5">
    <name type="scientific">Stenomitos frigidus AS-A4</name>
    <dbReference type="NCBI Taxonomy" id="2933935"/>
    <lineage>
        <taxon>Bacteria</taxon>
        <taxon>Bacillati</taxon>
        <taxon>Cyanobacteriota</taxon>
        <taxon>Cyanophyceae</taxon>
        <taxon>Leptolyngbyales</taxon>
        <taxon>Leptolyngbyaceae</taxon>
        <taxon>Stenomitos</taxon>
    </lineage>
</organism>
<protein>
    <recommendedName>
        <fullName evidence="3">DUF7925 domain-containing protein</fullName>
    </recommendedName>
</protein>
<evidence type="ECO:0000313" key="5">
    <source>
        <dbReference type="Proteomes" id="UP001476950"/>
    </source>
</evidence>
<reference evidence="4 5" key="1">
    <citation type="submission" date="2022-04" db="EMBL/GenBank/DDBJ databases">
        <title>Positive selection, recombination, and allopatry shape intraspecific diversity of widespread and dominant cyanobacteria.</title>
        <authorList>
            <person name="Wei J."/>
            <person name="Shu W."/>
            <person name="Hu C."/>
        </authorList>
    </citation>
    <scope>NUCLEOTIDE SEQUENCE [LARGE SCALE GENOMIC DNA]</scope>
    <source>
        <strain evidence="4 5">AS-A4</strain>
    </source>
</reference>
<gene>
    <name evidence="4" type="ORF">NDI38_15945</name>
</gene>
<dbReference type="RefSeq" id="WP_190446940.1">
    <property type="nucleotide sequence ID" value="NZ_JAMPLM010000014.1"/>
</dbReference>
<evidence type="ECO:0000256" key="2">
    <source>
        <dbReference type="SAM" id="SignalP"/>
    </source>
</evidence>
<dbReference type="InterPro" id="IPR057685">
    <property type="entry name" value="DUF7925"/>
</dbReference>
<dbReference type="Pfam" id="PF25546">
    <property type="entry name" value="DUF7925"/>
    <property type="match status" value="1"/>
</dbReference>
<feature type="compositionally biased region" description="Polar residues" evidence="1">
    <location>
        <begin position="430"/>
        <end position="441"/>
    </location>
</feature>
<keyword evidence="5" id="KW-1185">Reference proteome</keyword>
<accession>A0ABV0KL10</accession>
<sequence>MKTQTRWSYCKFLAVTLLVGSFLPLASRALADGTTAGTTISNTATATYEDPNAPGTIINATSNTVTVTVAEVAGVTATPLAINDLNGGTVLPNDILNYDFRLTNVGNDPTGLFIPGSATVTGPGTPGALQFSINGGTSFSPVPAGGVTTASIPAGGSVIVRVPVTISGLASSGATVAVRLGDTGLNDNSAATQNQPDAPDGSLATEIRTVDNVNGTANEAAGVPSNGERETSATQQVLVGAQPQAFAAILKTRSAYSDSSTPLLSDDVLTYNLSLRVDSTAPAGSTGLAPANLVGTTVNGIGTNRVLVSDAIPTGTVLTGTPTAPTTPIAWTVVYTTDPTTVTANNATWTTTRPTSGITRVGFVYDASTTPITAGTTVTGFTFQVVTTNVTATTTIANLAQVFGQTAGGGTTLVYDESGDQTPSNFNDDGTVGSNTPTNGVANPAVDGVDSNNNNTGTGPGGEATVFTVAAAGTILNGPNGQPAAVGPTNNNDDFTNRSSAIPANTAPGSTIDPNAVTFLNTINNPTTGTLSNILLVPDAANFTPGAGEVLPPLNTTVTLSYGGQTAVYTYNGTNFIFTSGSTIVIPTLTAGTSVNYSVVVDLPANTALSTTTGNGFSVPIYAFQDVNGNGRPDLVATEPTQNRSIARVYTGFLRMVKDARILETDGTTVVENYTQTPTPANLRVGRFIEYRITYTNISIAPVGAGNVTLNAGNVVITEDGTIGTNTWARDNDTNGVIDTSNVVGSTTAQFGTIAYAPSGDQSGTTQPTDVTRYTNTLGVAVQPGASGTFIFRRRIN</sequence>
<name>A0ABV0KL10_9CYAN</name>
<evidence type="ECO:0000259" key="3">
    <source>
        <dbReference type="Pfam" id="PF25546"/>
    </source>
</evidence>
<feature type="region of interest" description="Disordered" evidence="1">
    <location>
        <begin position="430"/>
        <end position="458"/>
    </location>
</feature>
<keyword evidence="2" id="KW-0732">Signal</keyword>
<dbReference type="Proteomes" id="UP001476950">
    <property type="component" value="Unassembled WGS sequence"/>
</dbReference>
<evidence type="ECO:0000256" key="1">
    <source>
        <dbReference type="SAM" id="MobiDB-lite"/>
    </source>
</evidence>
<dbReference type="EMBL" id="JAMPLM010000014">
    <property type="protein sequence ID" value="MEP1059932.1"/>
    <property type="molecule type" value="Genomic_DNA"/>
</dbReference>
<comment type="caution">
    <text evidence="4">The sequence shown here is derived from an EMBL/GenBank/DDBJ whole genome shotgun (WGS) entry which is preliminary data.</text>
</comment>